<accession>A0ABQ8CCW5</accession>
<evidence type="ECO:0000313" key="2">
    <source>
        <dbReference type="EMBL" id="KAH0914915.1"/>
    </source>
</evidence>
<dbReference type="EMBL" id="JAGKQM010000008">
    <property type="protein sequence ID" value="KAH0914915.1"/>
    <property type="molecule type" value="Genomic_DNA"/>
</dbReference>
<feature type="compositionally biased region" description="Basic and acidic residues" evidence="1">
    <location>
        <begin position="50"/>
        <end position="61"/>
    </location>
</feature>
<name>A0ABQ8CCW5_BRANA</name>
<protein>
    <submittedName>
        <fullName evidence="2">Uncharacterized protein</fullName>
    </submittedName>
</protein>
<organism evidence="2 3">
    <name type="scientific">Brassica napus</name>
    <name type="common">Rape</name>
    <dbReference type="NCBI Taxonomy" id="3708"/>
    <lineage>
        <taxon>Eukaryota</taxon>
        <taxon>Viridiplantae</taxon>
        <taxon>Streptophyta</taxon>
        <taxon>Embryophyta</taxon>
        <taxon>Tracheophyta</taxon>
        <taxon>Spermatophyta</taxon>
        <taxon>Magnoliopsida</taxon>
        <taxon>eudicotyledons</taxon>
        <taxon>Gunneridae</taxon>
        <taxon>Pentapetalae</taxon>
        <taxon>rosids</taxon>
        <taxon>malvids</taxon>
        <taxon>Brassicales</taxon>
        <taxon>Brassicaceae</taxon>
        <taxon>Brassiceae</taxon>
        <taxon>Brassica</taxon>
    </lineage>
</organism>
<proteinExistence type="predicted"/>
<evidence type="ECO:0000313" key="3">
    <source>
        <dbReference type="Proteomes" id="UP000824890"/>
    </source>
</evidence>
<gene>
    <name evidence="2" type="ORF">HID58_029361</name>
</gene>
<keyword evidence="3" id="KW-1185">Reference proteome</keyword>
<comment type="caution">
    <text evidence="2">The sequence shown here is derived from an EMBL/GenBank/DDBJ whole genome shotgun (WGS) entry which is preliminary data.</text>
</comment>
<dbReference type="Proteomes" id="UP000824890">
    <property type="component" value="Unassembled WGS sequence"/>
</dbReference>
<evidence type="ECO:0000256" key="1">
    <source>
        <dbReference type="SAM" id="MobiDB-lite"/>
    </source>
</evidence>
<reference evidence="2 3" key="1">
    <citation type="submission" date="2021-05" db="EMBL/GenBank/DDBJ databases">
        <title>Genome Assembly of Synthetic Allotetraploid Brassica napus Reveals Homoeologous Exchanges between Subgenomes.</title>
        <authorList>
            <person name="Davis J.T."/>
        </authorList>
    </citation>
    <scope>NUCLEOTIDE SEQUENCE [LARGE SCALE GENOMIC DNA]</scope>
    <source>
        <strain evidence="3">cv. Da-Ae</strain>
        <tissue evidence="2">Seedling</tissue>
    </source>
</reference>
<sequence>MKVGERQRLEMGMVDGLSLQIERVAMLYGESRRSQKTEPVTEDDEQTGTKQDETKDGEKDLTPTARSLTGV</sequence>
<feature type="region of interest" description="Disordered" evidence="1">
    <location>
        <begin position="29"/>
        <end position="71"/>
    </location>
</feature>